<organism evidence="1">
    <name type="scientific">marine metagenome</name>
    <dbReference type="NCBI Taxonomy" id="408172"/>
    <lineage>
        <taxon>unclassified sequences</taxon>
        <taxon>metagenomes</taxon>
        <taxon>ecological metagenomes</taxon>
    </lineage>
</organism>
<feature type="non-terminal residue" evidence="1">
    <location>
        <position position="55"/>
    </location>
</feature>
<feature type="non-terminal residue" evidence="1">
    <location>
        <position position="1"/>
    </location>
</feature>
<gene>
    <name evidence="1" type="ORF">METZ01_LOCUS425718</name>
</gene>
<reference evidence="1" key="1">
    <citation type="submission" date="2018-05" db="EMBL/GenBank/DDBJ databases">
        <authorList>
            <person name="Lanie J.A."/>
            <person name="Ng W.-L."/>
            <person name="Kazmierczak K.M."/>
            <person name="Andrzejewski T.M."/>
            <person name="Davidsen T.M."/>
            <person name="Wayne K.J."/>
            <person name="Tettelin H."/>
            <person name="Glass J.I."/>
            <person name="Rusch D."/>
            <person name="Podicherti R."/>
            <person name="Tsui H.-C.T."/>
            <person name="Winkler M.E."/>
        </authorList>
    </citation>
    <scope>NUCLEOTIDE SEQUENCE</scope>
</reference>
<protein>
    <submittedName>
        <fullName evidence="1">Uncharacterized protein</fullName>
    </submittedName>
</protein>
<name>A0A382XPR1_9ZZZZ</name>
<proteinExistence type="predicted"/>
<dbReference type="EMBL" id="UINC01169366">
    <property type="protein sequence ID" value="SVD72864.1"/>
    <property type="molecule type" value="Genomic_DNA"/>
</dbReference>
<evidence type="ECO:0000313" key="1">
    <source>
        <dbReference type="EMBL" id="SVD72864.1"/>
    </source>
</evidence>
<accession>A0A382XPR1</accession>
<sequence length="55" mass="4959">VAGTGASSPSGLSGWDDWTTVVVGNTTVVVAGTGASVVVVAGTGASVVVVAGTGA</sequence>
<dbReference type="AlphaFoldDB" id="A0A382XPR1"/>